<reference evidence="2 3" key="1">
    <citation type="journal article" date="2024" name="BMC Genomics">
        <title>De novo assembly and annotation of Popillia japonica's genome with initial clues to its potential as an invasive pest.</title>
        <authorList>
            <person name="Cucini C."/>
            <person name="Boschi S."/>
            <person name="Funari R."/>
            <person name="Cardaioli E."/>
            <person name="Iannotti N."/>
            <person name="Marturano G."/>
            <person name="Paoli F."/>
            <person name="Bruttini M."/>
            <person name="Carapelli A."/>
            <person name="Frati F."/>
            <person name="Nardi F."/>
        </authorList>
    </citation>
    <scope>NUCLEOTIDE SEQUENCE [LARGE SCALE GENOMIC DNA]</scope>
    <source>
        <strain evidence="2">DMR45628</strain>
    </source>
</reference>
<proteinExistence type="predicted"/>
<dbReference type="EMBL" id="JASPKY010000131">
    <property type="protein sequence ID" value="KAK9731475.1"/>
    <property type="molecule type" value="Genomic_DNA"/>
</dbReference>
<evidence type="ECO:0000313" key="3">
    <source>
        <dbReference type="Proteomes" id="UP001458880"/>
    </source>
</evidence>
<evidence type="ECO:0008006" key="4">
    <source>
        <dbReference type="Google" id="ProtNLM"/>
    </source>
</evidence>
<keyword evidence="3" id="KW-1185">Reference proteome</keyword>
<sequence>MSKRSGNFSDTKYLLISSEMSKRSGNFSDTKCKKAKTENGNISQLLDDDLDEYLLLATQVCEENGTIDTQHNDISILPNYTIFEQQQRKDVCTSTQQNSSNRSIICSTFVQPCTSSSCRINTNLNGETETVLDLQIELRNLKEKYECKDGEATMLRTQLKETRFRSEQEHQQKIKEWIDKTNVQRKEINALRSQLDFKNLEIVNVKNTLLNISKAYKAIALQDGQHQPDGVYDPVIKRKSSKLQGISFKRHPFADDTAASVFVPGQLENFTSTLKCNINLDLLTEGEEYEILTRYRSITDFKHFTLDRMRYCVFVIIKNDFLHIKESYSHIDEILRITVSALTFLYNYLLIQEYQILAADRCQINEASPQQEVNVTIQNGSLSIYDSNSWFDKEIGVKARQTVSVIAELLPYISYLQQIFTCSIKHTNVDYLNCIKMILRTIDRIKKADITYGFLCSVTTLLIRVAQVKPCNYNNKHILDIFEELFLLKPCTKIIKQLLLCLQQNSIHSIFVQELCNSSSRTGDCILNIFLSAHLNKLVETEELTFKMMLNILQLISNFFVHNPSWLHYVVAAADQKSCDCICKINTLAVNIVFDIVNKSRRTRSLKSTPQDVAIFKSCVKIIHIMIFKYFDQTNKHLIVSQNKFILKYLCASLGDVINWKDFESEALYEMSTQDEISKIDSKDFDKVPIW</sequence>
<name>A0AAW1L9G5_POPJA</name>
<evidence type="ECO:0000313" key="2">
    <source>
        <dbReference type="EMBL" id="KAK9731475.1"/>
    </source>
</evidence>
<evidence type="ECO:0000256" key="1">
    <source>
        <dbReference type="SAM" id="Coils"/>
    </source>
</evidence>
<gene>
    <name evidence="2" type="ORF">QE152_g13594</name>
</gene>
<keyword evidence="1" id="KW-0175">Coiled coil</keyword>
<organism evidence="2 3">
    <name type="scientific">Popillia japonica</name>
    <name type="common">Japanese beetle</name>
    <dbReference type="NCBI Taxonomy" id="7064"/>
    <lineage>
        <taxon>Eukaryota</taxon>
        <taxon>Metazoa</taxon>
        <taxon>Ecdysozoa</taxon>
        <taxon>Arthropoda</taxon>
        <taxon>Hexapoda</taxon>
        <taxon>Insecta</taxon>
        <taxon>Pterygota</taxon>
        <taxon>Neoptera</taxon>
        <taxon>Endopterygota</taxon>
        <taxon>Coleoptera</taxon>
        <taxon>Polyphaga</taxon>
        <taxon>Scarabaeiformia</taxon>
        <taxon>Scarabaeidae</taxon>
        <taxon>Rutelinae</taxon>
        <taxon>Popillia</taxon>
    </lineage>
</organism>
<protein>
    <recommendedName>
        <fullName evidence="4">ATR-interacting protein</fullName>
    </recommendedName>
</protein>
<comment type="caution">
    <text evidence="2">The sequence shown here is derived from an EMBL/GenBank/DDBJ whole genome shotgun (WGS) entry which is preliminary data.</text>
</comment>
<feature type="coiled-coil region" evidence="1">
    <location>
        <begin position="124"/>
        <end position="151"/>
    </location>
</feature>
<dbReference type="Proteomes" id="UP001458880">
    <property type="component" value="Unassembled WGS sequence"/>
</dbReference>
<accession>A0AAW1L9G5</accession>
<dbReference type="AlphaFoldDB" id="A0AAW1L9G5"/>